<reference evidence="1" key="1">
    <citation type="journal article" date="2018" name="DNA Res.">
        <title>Multiple hybrid de novo genome assembly of finger millet, an orphan allotetraploid crop.</title>
        <authorList>
            <person name="Hatakeyama M."/>
            <person name="Aluri S."/>
            <person name="Balachadran M.T."/>
            <person name="Sivarajan S.R."/>
            <person name="Patrignani A."/>
            <person name="Gruter S."/>
            <person name="Poveda L."/>
            <person name="Shimizu-Inatsugi R."/>
            <person name="Baeten J."/>
            <person name="Francoijs K.J."/>
            <person name="Nataraja K.N."/>
            <person name="Reddy Y.A.N."/>
            <person name="Phadnis S."/>
            <person name="Ravikumar R.L."/>
            <person name="Schlapbach R."/>
            <person name="Sreeman S.M."/>
            <person name="Shimizu K.K."/>
        </authorList>
    </citation>
    <scope>NUCLEOTIDE SEQUENCE</scope>
</reference>
<comment type="caution">
    <text evidence="1">The sequence shown here is derived from an EMBL/GenBank/DDBJ whole genome shotgun (WGS) entry which is preliminary data.</text>
</comment>
<protein>
    <submittedName>
        <fullName evidence="1">Uncharacterized protein</fullName>
    </submittedName>
</protein>
<dbReference type="Proteomes" id="UP001054889">
    <property type="component" value="Unassembled WGS sequence"/>
</dbReference>
<name>A0AAV5D9Y4_ELECO</name>
<keyword evidence="2" id="KW-1185">Reference proteome</keyword>
<evidence type="ECO:0000313" key="2">
    <source>
        <dbReference type="Proteomes" id="UP001054889"/>
    </source>
</evidence>
<sequence>MRTTSARCRTTFCITCCRRCPRTTRCARAFWQSAGATCGSPRAPCGSIHARAAAT</sequence>
<dbReference type="EMBL" id="BQKI01000013">
    <property type="protein sequence ID" value="GJN06835.1"/>
    <property type="molecule type" value="Genomic_DNA"/>
</dbReference>
<proteinExistence type="predicted"/>
<organism evidence="1 2">
    <name type="scientific">Eleusine coracana subsp. coracana</name>
    <dbReference type="NCBI Taxonomy" id="191504"/>
    <lineage>
        <taxon>Eukaryota</taxon>
        <taxon>Viridiplantae</taxon>
        <taxon>Streptophyta</taxon>
        <taxon>Embryophyta</taxon>
        <taxon>Tracheophyta</taxon>
        <taxon>Spermatophyta</taxon>
        <taxon>Magnoliopsida</taxon>
        <taxon>Liliopsida</taxon>
        <taxon>Poales</taxon>
        <taxon>Poaceae</taxon>
        <taxon>PACMAD clade</taxon>
        <taxon>Chloridoideae</taxon>
        <taxon>Cynodonteae</taxon>
        <taxon>Eleusininae</taxon>
        <taxon>Eleusine</taxon>
    </lineage>
</organism>
<reference evidence="1" key="2">
    <citation type="submission" date="2021-12" db="EMBL/GenBank/DDBJ databases">
        <title>Resequencing data analysis of finger millet.</title>
        <authorList>
            <person name="Hatakeyama M."/>
            <person name="Aluri S."/>
            <person name="Balachadran M.T."/>
            <person name="Sivarajan S.R."/>
            <person name="Poveda L."/>
            <person name="Shimizu-Inatsugi R."/>
            <person name="Schlapbach R."/>
            <person name="Sreeman S.M."/>
            <person name="Shimizu K.K."/>
        </authorList>
    </citation>
    <scope>NUCLEOTIDE SEQUENCE</scope>
</reference>
<gene>
    <name evidence="1" type="primary">ga24604</name>
    <name evidence="1" type="ORF">PR202_ga24604</name>
</gene>
<evidence type="ECO:0000313" key="1">
    <source>
        <dbReference type="EMBL" id="GJN06835.1"/>
    </source>
</evidence>
<accession>A0AAV5D9Y4</accession>
<dbReference type="AlphaFoldDB" id="A0AAV5D9Y4"/>